<dbReference type="PANTHER" id="PTHR20275">
    <property type="entry name" value="NAD KINASE"/>
    <property type="match status" value="1"/>
</dbReference>
<keyword evidence="8" id="KW-1185">Reference proteome</keyword>
<feature type="binding site" evidence="6">
    <location>
        <begin position="70"/>
        <end position="71"/>
    </location>
    <ligand>
        <name>NAD(+)</name>
        <dbReference type="ChEBI" id="CHEBI:57540"/>
    </ligand>
</feature>
<dbReference type="Gene3D" id="2.60.200.30">
    <property type="entry name" value="Probable inorganic polyphosphate/atp-NAD kinase, domain 2"/>
    <property type="match status" value="1"/>
</dbReference>
<dbReference type="AlphaFoldDB" id="A0A1J5NDU0"/>
<comment type="caution">
    <text evidence="6">Lacks conserved residue(s) required for the propagation of feature annotation.</text>
</comment>
<feature type="binding site" evidence="6">
    <location>
        <position position="172"/>
    </location>
    <ligand>
        <name>NAD(+)</name>
        <dbReference type="ChEBI" id="CHEBI:57540"/>
    </ligand>
</feature>
<dbReference type="HAMAP" id="MF_00361">
    <property type="entry name" value="NAD_kinase"/>
    <property type="match status" value="1"/>
</dbReference>
<dbReference type="GO" id="GO:0003951">
    <property type="term" value="F:NAD+ kinase activity"/>
    <property type="evidence" value="ECO:0007669"/>
    <property type="project" value="UniProtKB-UniRule"/>
</dbReference>
<dbReference type="GO" id="GO:0006741">
    <property type="term" value="P:NADP+ biosynthetic process"/>
    <property type="evidence" value="ECO:0007669"/>
    <property type="project" value="UniProtKB-UniRule"/>
</dbReference>
<feature type="binding site" evidence="6">
    <location>
        <begin position="144"/>
        <end position="145"/>
    </location>
    <ligand>
        <name>NAD(+)</name>
        <dbReference type="ChEBI" id="CHEBI:57540"/>
    </ligand>
</feature>
<evidence type="ECO:0000313" key="7">
    <source>
        <dbReference type="EMBL" id="OIQ51375.1"/>
    </source>
</evidence>
<evidence type="ECO:0000256" key="6">
    <source>
        <dbReference type="HAMAP-Rule" id="MF_00361"/>
    </source>
</evidence>
<comment type="cofactor">
    <cofactor evidence="6">
        <name>a divalent metal cation</name>
        <dbReference type="ChEBI" id="CHEBI:60240"/>
    </cofactor>
</comment>
<organism evidence="7 8">
    <name type="scientific">Pseudodesulfovibrio hydrargyri</name>
    <dbReference type="NCBI Taxonomy" id="2125990"/>
    <lineage>
        <taxon>Bacteria</taxon>
        <taxon>Pseudomonadati</taxon>
        <taxon>Thermodesulfobacteriota</taxon>
        <taxon>Desulfovibrionia</taxon>
        <taxon>Desulfovibrionales</taxon>
        <taxon>Desulfovibrionaceae</taxon>
    </lineage>
</organism>
<comment type="catalytic activity">
    <reaction evidence="5 6">
        <text>NAD(+) + ATP = ADP + NADP(+) + H(+)</text>
        <dbReference type="Rhea" id="RHEA:18629"/>
        <dbReference type="ChEBI" id="CHEBI:15378"/>
        <dbReference type="ChEBI" id="CHEBI:30616"/>
        <dbReference type="ChEBI" id="CHEBI:57540"/>
        <dbReference type="ChEBI" id="CHEBI:58349"/>
        <dbReference type="ChEBI" id="CHEBI:456216"/>
        <dbReference type="EC" id="2.7.1.23"/>
    </reaction>
</comment>
<dbReference type="GO" id="GO:0005524">
    <property type="term" value="F:ATP binding"/>
    <property type="evidence" value="ECO:0007669"/>
    <property type="project" value="UniProtKB-KW"/>
</dbReference>
<proteinExistence type="inferred from homology"/>
<dbReference type="GO" id="GO:0046872">
    <property type="term" value="F:metal ion binding"/>
    <property type="evidence" value="ECO:0007669"/>
    <property type="project" value="UniProtKB-UniRule"/>
</dbReference>
<dbReference type="Pfam" id="PF20143">
    <property type="entry name" value="NAD_kinase_C"/>
    <property type="match status" value="1"/>
</dbReference>
<dbReference type="Gene3D" id="3.40.50.10330">
    <property type="entry name" value="Probable inorganic polyphosphate/atp-NAD kinase, domain 1"/>
    <property type="match status" value="1"/>
</dbReference>
<comment type="function">
    <text evidence="6">Involved in the regulation of the intracellular balance of NAD and NADP, and is a key enzyme in the biosynthesis of NADP. Catalyzes specifically the phosphorylation on 2'-hydroxyl of the adenosine moiety of NAD to yield NADP.</text>
</comment>
<protein>
    <recommendedName>
        <fullName evidence="6">NAD kinase</fullName>
        <ecNumber evidence="6">2.7.1.23</ecNumber>
    </recommendedName>
    <alternativeName>
        <fullName evidence="6">ATP-dependent NAD kinase</fullName>
    </alternativeName>
</protein>
<accession>A0A1J5NDU0</accession>
<dbReference type="GO" id="GO:0051287">
    <property type="term" value="F:NAD binding"/>
    <property type="evidence" value="ECO:0007669"/>
    <property type="project" value="UniProtKB-ARBA"/>
</dbReference>
<dbReference type="PANTHER" id="PTHR20275:SF0">
    <property type="entry name" value="NAD KINASE"/>
    <property type="match status" value="1"/>
</dbReference>
<dbReference type="InterPro" id="IPR017437">
    <property type="entry name" value="ATP-NAD_kinase_PpnK-typ_C"/>
</dbReference>
<evidence type="ECO:0000256" key="1">
    <source>
        <dbReference type="ARBA" id="ARBA00022679"/>
    </source>
</evidence>
<dbReference type="OrthoDB" id="9774737at2"/>
<feature type="binding site" evidence="6">
    <location>
        <position position="174"/>
    </location>
    <ligand>
        <name>NAD(+)</name>
        <dbReference type="ChEBI" id="CHEBI:57540"/>
    </ligand>
</feature>
<evidence type="ECO:0000313" key="8">
    <source>
        <dbReference type="Proteomes" id="UP000181901"/>
    </source>
</evidence>
<keyword evidence="1 6" id="KW-0808">Transferase</keyword>
<evidence type="ECO:0000256" key="3">
    <source>
        <dbReference type="ARBA" id="ARBA00022857"/>
    </source>
</evidence>
<dbReference type="SUPFAM" id="SSF111331">
    <property type="entry name" value="NAD kinase/diacylglycerol kinase-like"/>
    <property type="match status" value="1"/>
</dbReference>
<keyword evidence="6" id="KW-0067">ATP-binding</keyword>
<dbReference type="Proteomes" id="UP000181901">
    <property type="component" value="Unassembled WGS sequence"/>
</dbReference>
<gene>
    <name evidence="7" type="primary">ppnK_3</name>
    <name evidence="6" type="synonym">nadK</name>
    <name evidence="7" type="ORF">BerOc1_03326</name>
</gene>
<comment type="caution">
    <text evidence="7">The sequence shown here is derived from an EMBL/GenBank/DDBJ whole genome shotgun (WGS) entry which is preliminary data.</text>
</comment>
<evidence type="ECO:0000256" key="2">
    <source>
        <dbReference type="ARBA" id="ARBA00022777"/>
    </source>
</evidence>
<sequence>MKRTVGKMLIVSKPGDQAAEAVREAMAGFLDERGVPFQTCEHRPDAPRKSCENEERISGPFDLAVILGGDGTFIGAARRLLRFGAPLMGVNLGRVGFLPQLERDGWRPWLEDALDNGFSAEPRLVLKYAVLRDGKEMADGLVINELVVSRGELARLVRLELAYDGIGISCLRADGLIVSTPTGSSAYGASAGGPLVHAGLAVCCVIPVCPFQSSFRPMVFPADGVITVRVREQAGEVNLTEDGQTAVRLAPGDEVVVEKSPADLLVVDLGQGAYFEKLKKHGFLTER</sequence>
<comment type="subcellular location">
    <subcellularLocation>
        <location evidence="6">Cytoplasm</location>
    </subcellularLocation>
</comment>
<keyword evidence="3 6" id="KW-0521">NADP</keyword>
<keyword evidence="2 6" id="KW-0418">Kinase</keyword>
<dbReference type="GO" id="GO:0019674">
    <property type="term" value="P:NAD+ metabolic process"/>
    <property type="evidence" value="ECO:0007669"/>
    <property type="project" value="InterPro"/>
</dbReference>
<comment type="similarity">
    <text evidence="6">Belongs to the NAD kinase family.</text>
</comment>
<keyword evidence="6" id="KW-0547">Nucleotide-binding</keyword>
<dbReference type="InterPro" id="IPR017438">
    <property type="entry name" value="ATP-NAD_kinase_N"/>
</dbReference>
<evidence type="ECO:0000256" key="5">
    <source>
        <dbReference type="ARBA" id="ARBA00047925"/>
    </source>
</evidence>
<evidence type="ECO:0000256" key="4">
    <source>
        <dbReference type="ARBA" id="ARBA00023027"/>
    </source>
</evidence>
<name>A0A1J5NDU0_9BACT</name>
<dbReference type="EMBL" id="LKAQ01000004">
    <property type="protein sequence ID" value="OIQ51375.1"/>
    <property type="molecule type" value="Genomic_DNA"/>
</dbReference>
<dbReference type="EC" id="2.7.1.23" evidence="6"/>
<dbReference type="InterPro" id="IPR002504">
    <property type="entry name" value="NADK"/>
</dbReference>
<reference evidence="7 8" key="1">
    <citation type="submission" date="2015-09" db="EMBL/GenBank/DDBJ databases">
        <title>Genome of Desulfovibrio dechloracetivorans BerOc1, a mercury methylating strain isolated from highly hydrocarbons and metals contaminated coastal sediments.</title>
        <authorList>
            <person name="Goni Urriza M."/>
            <person name="Gassie C."/>
            <person name="Bouchez O."/>
            <person name="Klopp C."/>
            <person name="Ranchou-Peyruse A."/>
            <person name="Remy G."/>
        </authorList>
    </citation>
    <scope>NUCLEOTIDE SEQUENCE [LARGE SCALE GENOMIC DNA]</scope>
    <source>
        <strain evidence="7 8">BerOc1</strain>
    </source>
</reference>
<feature type="binding site" evidence="6">
    <location>
        <position position="155"/>
    </location>
    <ligand>
        <name>NAD(+)</name>
        <dbReference type="ChEBI" id="CHEBI:57540"/>
    </ligand>
</feature>
<dbReference type="GO" id="GO:0005737">
    <property type="term" value="C:cytoplasm"/>
    <property type="evidence" value="ECO:0007669"/>
    <property type="project" value="UniProtKB-SubCell"/>
</dbReference>
<dbReference type="InterPro" id="IPR016064">
    <property type="entry name" value="NAD/diacylglycerol_kinase_sf"/>
</dbReference>
<keyword evidence="4 6" id="KW-0520">NAD</keyword>
<feature type="binding site" evidence="6">
    <location>
        <begin position="185"/>
        <end position="190"/>
    </location>
    <ligand>
        <name>NAD(+)</name>
        <dbReference type="ChEBI" id="CHEBI:57540"/>
    </ligand>
</feature>
<feature type="active site" description="Proton acceptor" evidence="6">
    <location>
        <position position="70"/>
    </location>
</feature>
<dbReference type="Pfam" id="PF01513">
    <property type="entry name" value="NAD_kinase"/>
    <property type="match status" value="1"/>
</dbReference>
<feature type="binding site" evidence="6">
    <location>
        <position position="244"/>
    </location>
    <ligand>
        <name>NAD(+)</name>
        <dbReference type="ChEBI" id="CHEBI:57540"/>
    </ligand>
</feature>
<keyword evidence="6" id="KW-0963">Cytoplasm</keyword>